<proteinExistence type="inferred from homology"/>
<name>A0ABZ0HNX5_9HYPH</name>
<keyword evidence="5" id="KW-1185">Reference proteome</keyword>
<dbReference type="SUPFAM" id="SSF53474">
    <property type="entry name" value="alpha/beta-Hydrolases"/>
    <property type="match status" value="1"/>
</dbReference>
<dbReference type="GO" id="GO:0016787">
    <property type="term" value="F:hydrolase activity"/>
    <property type="evidence" value="ECO:0007669"/>
    <property type="project" value="UniProtKB-KW"/>
</dbReference>
<dbReference type="Proteomes" id="UP001626536">
    <property type="component" value="Chromosome"/>
</dbReference>
<evidence type="ECO:0000256" key="2">
    <source>
        <dbReference type="ARBA" id="ARBA00022801"/>
    </source>
</evidence>
<organism evidence="4 5">
    <name type="scientific">Methylocapsa polymorpha</name>
    <dbReference type="NCBI Taxonomy" id="3080828"/>
    <lineage>
        <taxon>Bacteria</taxon>
        <taxon>Pseudomonadati</taxon>
        <taxon>Pseudomonadota</taxon>
        <taxon>Alphaproteobacteria</taxon>
        <taxon>Hyphomicrobiales</taxon>
        <taxon>Beijerinckiaceae</taxon>
        <taxon>Methylocapsa</taxon>
    </lineage>
</organism>
<keyword evidence="2 4" id="KW-0378">Hydrolase</keyword>
<dbReference type="PANTHER" id="PTHR10655:SF17">
    <property type="entry name" value="LYSOPHOSPHOLIPASE-LIKE PROTEIN 1"/>
    <property type="match status" value="1"/>
</dbReference>
<dbReference type="Gene3D" id="3.40.50.1820">
    <property type="entry name" value="alpha/beta hydrolase"/>
    <property type="match status" value="1"/>
</dbReference>
<dbReference type="PANTHER" id="PTHR10655">
    <property type="entry name" value="LYSOPHOSPHOLIPASE-RELATED"/>
    <property type="match status" value="1"/>
</dbReference>
<gene>
    <name evidence="4" type="ORF">RZS28_11800</name>
</gene>
<dbReference type="EMBL" id="CP136862">
    <property type="protein sequence ID" value="WOJ88506.1"/>
    <property type="molecule type" value="Genomic_DNA"/>
</dbReference>
<dbReference type="InterPro" id="IPR050565">
    <property type="entry name" value="LYPA1-2/EST-like"/>
</dbReference>
<dbReference type="Pfam" id="PF02230">
    <property type="entry name" value="Abhydrolase_2"/>
    <property type="match status" value="1"/>
</dbReference>
<protein>
    <submittedName>
        <fullName evidence="4">Dienelactone hydrolase family protein</fullName>
    </submittedName>
</protein>
<reference evidence="4 5" key="1">
    <citation type="submission" date="2023-10" db="EMBL/GenBank/DDBJ databases">
        <title>Novel methanotroph of the genus Methylocapsa from a subarctic wetland.</title>
        <authorList>
            <person name="Belova S.E."/>
            <person name="Oshkin I.Y."/>
            <person name="Miroshnikov K."/>
            <person name="Dedysh S.N."/>
        </authorList>
    </citation>
    <scope>NUCLEOTIDE SEQUENCE [LARGE SCALE GENOMIC DNA]</scope>
    <source>
        <strain evidence="4 5">RX1</strain>
    </source>
</reference>
<feature type="domain" description="Phospholipase/carboxylesterase/thioesterase" evidence="3">
    <location>
        <begin position="21"/>
        <end position="212"/>
    </location>
</feature>
<evidence type="ECO:0000256" key="1">
    <source>
        <dbReference type="ARBA" id="ARBA00006499"/>
    </source>
</evidence>
<evidence type="ECO:0000313" key="5">
    <source>
        <dbReference type="Proteomes" id="UP001626536"/>
    </source>
</evidence>
<comment type="similarity">
    <text evidence="1">Belongs to the AB hydrolase superfamily. AB hydrolase 2 family.</text>
</comment>
<evidence type="ECO:0000313" key="4">
    <source>
        <dbReference type="EMBL" id="WOJ88506.1"/>
    </source>
</evidence>
<dbReference type="InterPro" id="IPR003140">
    <property type="entry name" value="PLipase/COase/thioEstase"/>
</dbReference>
<accession>A0ABZ0HNX5</accession>
<dbReference type="RefSeq" id="WP_407337944.1">
    <property type="nucleotide sequence ID" value="NZ_CP136862.1"/>
</dbReference>
<evidence type="ECO:0000259" key="3">
    <source>
        <dbReference type="Pfam" id="PF02230"/>
    </source>
</evidence>
<dbReference type="InterPro" id="IPR029058">
    <property type="entry name" value="AB_hydrolase_fold"/>
</dbReference>
<sequence>MEIKEGPCLAAMSCGKPVYLVVLLDEPGATDAKLIDIAINWQPTLLKADFLLAEAPLPGKEPNSRKWFETEGKSTNEIQAGIKEAAAVFNAFLDEMLAKRRLDDSHLALVGFSQGADIALHVGLRRPKTMGGVVAFSGTYSAGEAASAEIAAKPQILLIHGDADPVASIDAMIKTKEALKAVDVPVKSMSRKGVGHLIDDDGVMGCESFLAKALIKPKVKKEGHDHDHE</sequence>